<dbReference type="CDD" id="cd06261">
    <property type="entry name" value="TM_PBP2"/>
    <property type="match status" value="1"/>
</dbReference>
<dbReference type="OrthoDB" id="92598at2"/>
<name>A0A366LZI2_9ACTN</name>
<dbReference type="PANTHER" id="PTHR30614:SF0">
    <property type="entry name" value="L-CYSTINE TRANSPORT SYSTEM PERMEASE PROTEIN TCYL"/>
    <property type="match status" value="1"/>
</dbReference>
<feature type="transmembrane region" description="Helical" evidence="8">
    <location>
        <begin position="143"/>
        <end position="160"/>
    </location>
</feature>
<dbReference type="GO" id="GO:0006865">
    <property type="term" value="P:amino acid transport"/>
    <property type="evidence" value="ECO:0007669"/>
    <property type="project" value="UniProtKB-KW"/>
</dbReference>
<keyword evidence="2 8" id="KW-0813">Transport</keyword>
<feature type="transmembrane region" description="Helical" evidence="8">
    <location>
        <begin position="67"/>
        <end position="91"/>
    </location>
</feature>
<comment type="caution">
    <text evidence="10">The sequence shown here is derived from an EMBL/GenBank/DDBJ whole genome shotgun (WGS) entry which is preliminary data.</text>
</comment>
<dbReference type="SUPFAM" id="SSF161098">
    <property type="entry name" value="MetI-like"/>
    <property type="match status" value="1"/>
</dbReference>
<keyword evidence="7 8" id="KW-0472">Membrane</keyword>
<dbReference type="Pfam" id="PF00528">
    <property type="entry name" value="BPD_transp_1"/>
    <property type="match status" value="1"/>
</dbReference>
<dbReference type="FunFam" id="1.10.3720.10:FF:000006">
    <property type="entry name" value="Glutamate/aspartate ABC transporter, permease protein GltK"/>
    <property type="match status" value="1"/>
</dbReference>
<evidence type="ECO:0000256" key="3">
    <source>
        <dbReference type="ARBA" id="ARBA00022475"/>
    </source>
</evidence>
<evidence type="ECO:0000256" key="8">
    <source>
        <dbReference type="RuleBase" id="RU363032"/>
    </source>
</evidence>
<proteinExistence type="inferred from homology"/>
<evidence type="ECO:0000313" key="10">
    <source>
        <dbReference type="EMBL" id="RBQ19376.1"/>
    </source>
</evidence>
<gene>
    <name evidence="10" type="ORF">DP939_15760</name>
</gene>
<keyword evidence="4 8" id="KW-0812">Transmembrane</keyword>
<feature type="transmembrane region" description="Helical" evidence="8">
    <location>
        <begin position="26"/>
        <end position="47"/>
    </location>
</feature>
<evidence type="ECO:0000256" key="7">
    <source>
        <dbReference type="ARBA" id="ARBA00023136"/>
    </source>
</evidence>
<sequence>MSSSTVVTGPPVGELVIVPRRHPGRWLAAAVIAVILGLLGWSVLTNANFGWPTVGDYLRDVSIGRGIVITLELTVLCMLVGLVLGTVIAIGRMSPNPVIRATAFGYIWFFRGTPVLVQLLFWFNLAALYPQITFGIPGVALDANTLITPMMAAVLGLGLNEAAYMAEIVRAGIQSVPPGQSEAASALGLTRLETMRRVILPQAMRVIIPPTGNETIGMLKTTSLVSVLAVPDLLYSAQTIYARTFETIPLLIVASIWYIVVTSILSVGQYYLERHYARGSVRQERTPLRRLAGLLGIGRRGTWRKK</sequence>
<evidence type="ECO:0000256" key="6">
    <source>
        <dbReference type="ARBA" id="ARBA00022989"/>
    </source>
</evidence>
<evidence type="ECO:0000256" key="4">
    <source>
        <dbReference type="ARBA" id="ARBA00022692"/>
    </source>
</evidence>
<evidence type="ECO:0000259" key="9">
    <source>
        <dbReference type="PROSITE" id="PS50928"/>
    </source>
</evidence>
<keyword evidence="11" id="KW-1185">Reference proteome</keyword>
<dbReference type="RefSeq" id="WP_113981437.1">
    <property type="nucleotide sequence ID" value="NZ_QMEY01000005.1"/>
</dbReference>
<evidence type="ECO:0000256" key="5">
    <source>
        <dbReference type="ARBA" id="ARBA00022970"/>
    </source>
</evidence>
<dbReference type="GO" id="GO:0022857">
    <property type="term" value="F:transmembrane transporter activity"/>
    <property type="evidence" value="ECO:0007669"/>
    <property type="project" value="InterPro"/>
</dbReference>
<dbReference type="InterPro" id="IPR010065">
    <property type="entry name" value="AA_ABC_transptr_permease_3TM"/>
</dbReference>
<dbReference type="InterPro" id="IPR043429">
    <property type="entry name" value="ArtM/GltK/GlnP/TcyL/YhdX-like"/>
</dbReference>
<evidence type="ECO:0000256" key="1">
    <source>
        <dbReference type="ARBA" id="ARBA00004651"/>
    </source>
</evidence>
<dbReference type="InterPro" id="IPR000515">
    <property type="entry name" value="MetI-like"/>
</dbReference>
<comment type="similarity">
    <text evidence="8">Belongs to the binding-protein-dependent transport system permease family.</text>
</comment>
<dbReference type="Proteomes" id="UP000253303">
    <property type="component" value="Unassembled WGS sequence"/>
</dbReference>
<dbReference type="PANTHER" id="PTHR30614">
    <property type="entry name" value="MEMBRANE COMPONENT OF AMINO ACID ABC TRANSPORTER"/>
    <property type="match status" value="1"/>
</dbReference>
<dbReference type="AlphaFoldDB" id="A0A366LZI2"/>
<protein>
    <submittedName>
        <fullName evidence="10">Amino acid ABC transporter permease</fullName>
    </submittedName>
</protein>
<dbReference type="PROSITE" id="PS50928">
    <property type="entry name" value="ABC_TM1"/>
    <property type="match status" value="1"/>
</dbReference>
<comment type="subcellular location">
    <subcellularLocation>
        <location evidence="1 8">Cell membrane</location>
        <topology evidence="1 8">Multi-pass membrane protein</topology>
    </subcellularLocation>
</comment>
<keyword evidence="6 8" id="KW-1133">Transmembrane helix</keyword>
<dbReference type="NCBIfam" id="TIGR01726">
    <property type="entry name" value="HEQRo_perm_3TM"/>
    <property type="match status" value="1"/>
</dbReference>
<dbReference type="GO" id="GO:0043190">
    <property type="term" value="C:ATP-binding cassette (ABC) transporter complex"/>
    <property type="evidence" value="ECO:0007669"/>
    <property type="project" value="InterPro"/>
</dbReference>
<dbReference type="InterPro" id="IPR035906">
    <property type="entry name" value="MetI-like_sf"/>
</dbReference>
<feature type="transmembrane region" description="Helical" evidence="8">
    <location>
        <begin position="103"/>
        <end position="123"/>
    </location>
</feature>
<dbReference type="Gene3D" id="1.10.3720.10">
    <property type="entry name" value="MetI-like"/>
    <property type="match status" value="1"/>
</dbReference>
<evidence type="ECO:0000313" key="11">
    <source>
        <dbReference type="Proteomes" id="UP000253303"/>
    </source>
</evidence>
<evidence type="ECO:0000256" key="2">
    <source>
        <dbReference type="ARBA" id="ARBA00022448"/>
    </source>
</evidence>
<accession>A0A366LZI2</accession>
<keyword evidence="3" id="KW-1003">Cell membrane</keyword>
<organism evidence="10 11">
    <name type="scientific">Spongiactinospora rosea</name>
    <dbReference type="NCBI Taxonomy" id="2248750"/>
    <lineage>
        <taxon>Bacteria</taxon>
        <taxon>Bacillati</taxon>
        <taxon>Actinomycetota</taxon>
        <taxon>Actinomycetes</taxon>
        <taxon>Streptosporangiales</taxon>
        <taxon>Streptosporangiaceae</taxon>
        <taxon>Spongiactinospora</taxon>
    </lineage>
</organism>
<dbReference type="EMBL" id="QMEY01000005">
    <property type="protein sequence ID" value="RBQ19376.1"/>
    <property type="molecule type" value="Genomic_DNA"/>
</dbReference>
<reference evidence="10 11" key="1">
    <citation type="submission" date="2018-06" db="EMBL/GenBank/DDBJ databases">
        <title>Sphaerisporangium craniellae sp. nov., isolated from a marine sponge in the South China Sea.</title>
        <authorList>
            <person name="Li L."/>
        </authorList>
    </citation>
    <scope>NUCLEOTIDE SEQUENCE [LARGE SCALE GENOMIC DNA]</scope>
    <source>
        <strain evidence="10 11">LHW63015</strain>
    </source>
</reference>
<feature type="transmembrane region" description="Helical" evidence="8">
    <location>
        <begin position="248"/>
        <end position="272"/>
    </location>
</feature>
<keyword evidence="5" id="KW-0029">Amino-acid transport</keyword>
<feature type="domain" description="ABC transmembrane type-1" evidence="9">
    <location>
        <begin position="67"/>
        <end position="269"/>
    </location>
</feature>